<reference evidence="1 2" key="1">
    <citation type="submission" date="2024-01" db="EMBL/GenBank/DDBJ databases">
        <title>Genome assemblies of Stephania.</title>
        <authorList>
            <person name="Yang L."/>
        </authorList>
    </citation>
    <scope>NUCLEOTIDE SEQUENCE [LARGE SCALE GENOMIC DNA]</scope>
    <source>
        <strain evidence="1">JXDWG</strain>
        <tissue evidence="1">Leaf</tissue>
    </source>
</reference>
<dbReference type="AlphaFoldDB" id="A0AAP0IN92"/>
<accession>A0AAP0IN92</accession>
<dbReference type="EMBL" id="JBBNAG010000007">
    <property type="protein sequence ID" value="KAK9118370.1"/>
    <property type="molecule type" value="Genomic_DNA"/>
</dbReference>
<protein>
    <submittedName>
        <fullName evidence="1">Uncharacterized protein</fullName>
    </submittedName>
</protein>
<comment type="caution">
    <text evidence="1">The sequence shown here is derived from an EMBL/GenBank/DDBJ whole genome shotgun (WGS) entry which is preliminary data.</text>
</comment>
<proteinExistence type="predicted"/>
<gene>
    <name evidence="1" type="ORF">Scep_016463</name>
</gene>
<name>A0AAP0IN92_9MAGN</name>
<keyword evidence="2" id="KW-1185">Reference proteome</keyword>
<evidence type="ECO:0000313" key="2">
    <source>
        <dbReference type="Proteomes" id="UP001419268"/>
    </source>
</evidence>
<organism evidence="1 2">
    <name type="scientific">Stephania cephalantha</name>
    <dbReference type="NCBI Taxonomy" id="152367"/>
    <lineage>
        <taxon>Eukaryota</taxon>
        <taxon>Viridiplantae</taxon>
        <taxon>Streptophyta</taxon>
        <taxon>Embryophyta</taxon>
        <taxon>Tracheophyta</taxon>
        <taxon>Spermatophyta</taxon>
        <taxon>Magnoliopsida</taxon>
        <taxon>Ranunculales</taxon>
        <taxon>Menispermaceae</taxon>
        <taxon>Menispermoideae</taxon>
        <taxon>Cissampelideae</taxon>
        <taxon>Stephania</taxon>
    </lineage>
</organism>
<sequence length="100" mass="11545">MSSLFLSVLSLECLSPDSLTLSSLSIISFSCLWSHVSLAGLEKNEEEQNRDCWGYIDQRISLQGNLRNVRGRTRITNLRLFDCFEPKEDRKGKRKLEDFC</sequence>
<evidence type="ECO:0000313" key="1">
    <source>
        <dbReference type="EMBL" id="KAK9118370.1"/>
    </source>
</evidence>
<dbReference type="Proteomes" id="UP001419268">
    <property type="component" value="Unassembled WGS sequence"/>
</dbReference>